<evidence type="ECO:0000256" key="1">
    <source>
        <dbReference type="SAM" id="Phobius"/>
    </source>
</evidence>
<reference evidence="2" key="2">
    <citation type="submission" date="2019-03" db="EMBL/GenBank/DDBJ databases">
        <authorList>
            <person name="Lee H.-H."/>
            <person name="Tsai I.J."/>
        </authorList>
    </citation>
    <scope>NUCLEOTIDE SEQUENCE</scope>
    <source>
        <strain evidence="2">BCRC 35384</strain>
    </source>
</reference>
<dbReference type="EMBL" id="MK623257">
    <property type="protein sequence ID" value="QEG57027.1"/>
    <property type="molecule type" value="Genomic_DNA"/>
</dbReference>
<dbReference type="AlphaFoldDB" id="A0A5B9RK10"/>
<proteinExistence type="predicted"/>
<feature type="transmembrane region" description="Helical" evidence="1">
    <location>
        <begin position="39"/>
        <end position="59"/>
    </location>
</feature>
<reference evidence="2" key="1">
    <citation type="journal article" date="2019" name="Genome Biol. Evol.">
        <title>Evidence of extensive intraspecific noncoding reshuffling in a 169-kb mitochondrial genome of a basidiomycetous fungus.</title>
        <authorList>
            <person name="Lee H.H."/>
            <person name="Ke H.M."/>
            <person name="Lin C.I."/>
            <person name="Lee T.J."/>
            <person name="Chung C.L."/>
            <person name="Tsai I.J."/>
        </authorList>
    </citation>
    <scope>NUCLEOTIDE SEQUENCE</scope>
    <source>
        <strain evidence="2">BCRC 35384</strain>
    </source>
</reference>
<keyword evidence="2" id="KW-0496">Mitochondrion</keyword>
<gene>
    <name evidence="2" type="ORF">PPIT_000131</name>
</gene>
<feature type="transmembrane region" description="Helical" evidence="1">
    <location>
        <begin position="131"/>
        <end position="150"/>
    </location>
</feature>
<keyword evidence="1" id="KW-1133">Transmembrane helix</keyword>
<evidence type="ECO:0000313" key="2">
    <source>
        <dbReference type="EMBL" id="QEG57027.1"/>
    </source>
</evidence>
<name>A0A5B9RK10_9AGAM</name>
<keyword evidence="1" id="KW-0472">Membrane</keyword>
<organism evidence="2">
    <name type="scientific">Porodaedalea pini</name>
    <dbReference type="NCBI Taxonomy" id="108901"/>
    <lineage>
        <taxon>Eukaryota</taxon>
        <taxon>Fungi</taxon>
        <taxon>Dikarya</taxon>
        <taxon>Basidiomycota</taxon>
        <taxon>Agaricomycotina</taxon>
        <taxon>Agaricomycetes</taxon>
        <taxon>Hymenochaetales</taxon>
        <taxon>Hymenochaetaceae</taxon>
        <taxon>Porodaedalea</taxon>
    </lineage>
</organism>
<geneLocation type="mitochondrion" evidence="2"/>
<protein>
    <submittedName>
        <fullName evidence="2">Uncharacterized protein</fullName>
    </submittedName>
</protein>
<accession>A0A5B9RK10</accession>
<sequence>MKMPILYTNQPIFTISQMLLKPFFSHIAQSALYPKLWSFAGYLITNLGFIRGVILLFSVRQYIYGNINISALSNIVFNSNPIVSTIFDSAIKSDLLKIRYQNVTTQLSVRKLINWIIVNSFLLVFKSLFKFIVKIFTVIVVSILGIFWMGSFNKFKYLLSLAFDLKDFIREFIHIDLPTPTNLIVHKTWYADVVNYFRSFNLPKYDYSKPYIFRISKFEGSEVHFNYKNHDNNNDVIIDNTLLNNFIKIIM</sequence>
<keyword evidence="1" id="KW-0812">Transmembrane</keyword>